<dbReference type="Proteomes" id="UP000305282">
    <property type="component" value="Unassembled WGS sequence"/>
</dbReference>
<feature type="compositionally biased region" description="Basic residues" evidence="1">
    <location>
        <begin position="76"/>
        <end position="106"/>
    </location>
</feature>
<dbReference type="PANTHER" id="PTHR13696">
    <property type="entry name" value="P-LOOP CONTAINING NUCLEOSIDE TRIPHOSPHATE HYDROLASE"/>
    <property type="match status" value="1"/>
</dbReference>
<dbReference type="Gene3D" id="3.40.50.300">
    <property type="entry name" value="P-loop containing nucleotide triphosphate hydrolases"/>
    <property type="match status" value="1"/>
</dbReference>
<dbReference type="InterPro" id="IPR002586">
    <property type="entry name" value="CobQ/CobB/MinD/ParA_Nub-bd_dom"/>
</dbReference>
<name>A0A4V3Z7N2_9ACTN</name>
<organism evidence="3 4">
    <name type="scientific">Candidatus Frankia alpina</name>
    <dbReference type="NCBI Taxonomy" id="2699483"/>
    <lineage>
        <taxon>Bacteria</taxon>
        <taxon>Bacillati</taxon>
        <taxon>Actinomycetota</taxon>
        <taxon>Actinomycetes</taxon>
        <taxon>Frankiales</taxon>
        <taxon>Frankiaceae</taxon>
        <taxon>Frankia</taxon>
    </lineage>
</organism>
<dbReference type="SUPFAM" id="SSF52540">
    <property type="entry name" value="P-loop containing nucleoside triphosphate hydrolases"/>
    <property type="match status" value="1"/>
</dbReference>
<feature type="compositionally biased region" description="Basic residues" evidence="1">
    <location>
        <begin position="53"/>
        <end position="67"/>
    </location>
</feature>
<proteinExistence type="predicted"/>
<feature type="compositionally biased region" description="Gly residues" evidence="1">
    <location>
        <begin position="150"/>
        <end position="161"/>
    </location>
</feature>
<dbReference type="CDD" id="cd02042">
    <property type="entry name" value="ParAB_family"/>
    <property type="match status" value="1"/>
</dbReference>
<sequence length="194" mass="20566">MRILIFASQKGGVGKTTLALNITHLLAETLAARVLLLDTDSNGDSARWADRARGRRPAPFRLHRRNRPSASGTRPRGSRVRRDRRGHAGRSGVRRTACRGASRGRGHPSESTRGAGPCGTRENGPGCGSAVRSAVPGSPHEGGPPVDPPGGAGPDGFGGTGVRRVQHDHPELRGARRCRTGRSAHRGLSRPVRQ</sequence>
<gene>
    <name evidence="3" type="ORF">E7Y31_10820</name>
</gene>
<dbReference type="EMBL" id="SSXH01000222">
    <property type="protein sequence ID" value="THJ74549.1"/>
    <property type="molecule type" value="Genomic_DNA"/>
</dbReference>
<evidence type="ECO:0000259" key="2">
    <source>
        <dbReference type="Pfam" id="PF01656"/>
    </source>
</evidence>
<evidence type="ECO:0000313" key="4">
    <source>
        <dbReference type="Proteomes" id="UP000305282"/>
    </source>
</evidence>
<accession>A0A4V3Z7N2</accession>
<evidence type="ECO:0000313" key="3">
    <source>
        <dbReference type="EMBL" id="THJ74549.1"/>
    </source>
</evidence>
<feature type="compositionally biased region" description="Basic residues" evidence="1">
    <location>
        <begin position="175"/>
        <end position="194"/>
    </location>
</feature>
<dbReference type="InterPro" id="IPR050678">
    <property type="entry name" value="DNA_Partitioning_ATPase"/>
</dbReference>
<evidence type="ECO:0000256" key="1">
    <source>
        <dbReference type="SAM" id="MobiDB-lite"/>
    </source>
</evidence>
<protein>
    <submittedName>
        <fullName evidence="3">ParA family protein</fullName>
    </submittedName>
</protein>
<dbReference type="PANTHER" id="PTHR13696:SF96">
    <property type="entry name" value="COBQ_COBB_MIND_PARA NUCLEOTIDE BINDING DOMAIN-CONTAINING PROTEIN"/>
    <property type="match status" value="1"/>
</dbReference>
<keyword evidence="4" id="KW-1185">Reference proteome</keyword>
<reference evidence="3 4" key="1">
    <citation type="submission" date="2019-04" db="EMBL/GenBank/DDBJ databases">
        <title>Draft genome sequences for three unisolated Alnus-infective Frankia Sp+ strains, AgTrS, AiOr and AvVan, the first sequenced Frankia strains able to sporulate in-planta.</title>
        <authorList>
            <person name="Bethencourt L."/>
            <person name="Vautrin F."/>
            <person name="Taib N."/>
            <person name="Dubost A."/>
            <person name="Castro-Garcia L."/>
            <person name="Imbaud O."/>
            <person name="Abrouk D."/>
            <person name="Fournier P."/>
            <person name="Briolay J."/>
            <person name="Nguyen A."/>
            <person name="Normand P."/>
            <person name="Fernandez M.P."/>
            <person name="Brochier-Armanet C."/>
            <person name="Herrera-Belaroussi A."/>
        </authorList>
    </citation>
    <scope>NUCLEOTIDE SEQUENCE [LARGE SCALE GENOMIC DNA]</scope>
    <source>
        <strain evidence="3 4">AvVan</strain>
    </source>
</reference>
<dbReference type="OrthoDB" id="3173068at2"/>
<dbReference type="InterPro" id="IPR027417">
    <property type="entry name" value="P-loop_NTPase"/>
</dbReference>
<comment type="caution">
    <text evidence="3">The sequence shown here is derived from an EMBL/GenBank/DDBJ whole genome shotgun (WGS) entry which is preliminary data.</text>
</comment>
<dbReference type="AlphaFoldDB" id="A0A4V3Z7N2"/>
<feature type="region of interest" description="Disordered" evidence="1">
    <location>
        <begin position="42"/>
        <end position="194"/>
    </location>
</feature>
<dbReference type="Pfam" id="PF01656">
    <property type="entry name" value="CbiA"/>
    <property type="match status" value="1"/>
</dbReference>
<feature type="compositionally biased region" description="Basic and acidic residues" evidence="1">
    <location>
        <begin position="165"/>
        <end position="174"/>
    </location>
</feature>
<feature type="domain" description="CobQ/CobB/MinD/ParA nucleotide binding" evidence="2">
    <location>
        <begin position="5"/>
        <end position="47"/>
    </location>
</feature>